<evidence type="ECO:0000313" key="2">
    <source>
        <dbReference type="Proteomes" id="UP000471126"/>
    </source>
</evidence>
<dbReference type="AlphaFoldDB" id="A0A6P0GEA4"/>
<organism evidence="1 2">
    <name type="scientific">Geodermatophilus normandii</name>
    <dbReference type="NCBI Taxonomy" id="1137989"/>
    <lineage>
        <taxon>Bacteria</taxon>
        <taxon>Bacillati</taxon>
        <taxon>Actinomycetota</taxon>
        <taxon>Actinomycetes</taxon>
        <taxon>Geodermatophilales</taxon>
        <taxon>Geodermatophilaceae</taxon>
        <taxon>Geodermatophilus</taxon>
    </lineage>
</organism>
<evidence type="ECO:0000313" key="1">
    <source>
        <dbReference type="EMBL" id="NEM05584.1"/>
    </source>
</evidence>
<sequence>MRAVLAALPIAAWELSPGVYLTVKGSRPAAVAALTSPGRDPAPSPA</sequence>
<accession>A0A6P0GEA4</accession>
<dbReference type="RefSeq" id="WP_163475754.1">
    <property type="nucleotide sequence ID" value="NZ_JAAGWE010000011.1"/>
</dbReference>
<comment type="caution">
    <text evidence="1">The sequence shown here is derived from an EMBL/GenBank/DDBJ whole genome shotgun (WGS) entry which is preliminary data.</text>
</comment>
<proteinExistence type="predicted"/>
<gene>
    <name evidence="1" type="ORF">GCU54_06055</name>
</gene>
<name>A0A6P0GEA4_9ACTN</name>
<reference evidence="1 2" key="1">
    <citation type="submission" date="2019-12" db="EMBL/GenBank/DDBJ databases">
        <title>WGS of CPCC 203550 I12A-02606.</title>
        <authorList>
            <person name="Jiang Z."/>
        </authorList>
    </citation>
    <scope>NUCLEOTIDE SEQUENCE [LARGE SCALE GENOMIC DNA]</scope>
    <source>
        <strain evidence="1 2">I12A-02606</strain>
    </source>
</reference>
<dbReference type="EMBL" id="JAAGWE010000011">
    <property type="protein sequence ID" value="NEM05584.1"/>
    <property type="molecule type" value="Genomic_DNA"/>
</dbReference>
<dbReference type="Proteomes" id="UP000471126">
    <property type="component" value="Unassembled WGS sequence"/>
</dbReference>
<protein>
    <submittedName>
        <fullName evidence="1">Uncharacterized protein</fullName>
    </submittedName>
</protein>